<dbReference type="STRING" id="717605.Theco_1469"/>
<keyword evidence="4" id="KW-1185">Reference proteome</keyword>
<accession>L0ED56</accession>
<organism evidence="3 4">
    <name type="scientific">Thermobacillus composti (strain DSM 18247 / JCM 13945 / KWC4)</name>
    <dbReference type="NCBI Taxonomy" id="717605"/>
    <lineage>
        <taxon>Bacteria</taxon>
        <taxon>Bacillati</taxon>
        <taxon>Bacillota</taxon>
        <taxon>Bacilli</taxon>
        <taxon>Bacillales</taxon>
        <taxon>Paenibacillaceae</taxon>
        <taxon>Thermobacillus</taxon>
    </lineage>
</organism>
<feature type="compositionally biased region" description="Low complexity" evidence="1">
    <location>
        <begin position="58"/>
        <end position="71"/>
    </location>
</feature>
<dbReference type="Proteomes" id="UP000010795">
    <property type="component" value="Chromosome"/>
</dbReference>
<evidence type="ECO:0000313" key="4">
    <source>
        <dbReference type="Proteomes" id="UP000010795"/>
    </source>
</evidence>
<evidence type="ECO:0000256" key="1">
    <source>
        <dbReference type="SAM" id="MobiDB-lite"/>
    </source>
</evidence>
<feature type="region of interest" description="Disordered" evidence="1">
    <location>
        <begin position="33"/>
        <end position="116"/>
    </location>
</feature>
<feature type="signal peptide" evidence="2">
    <location>
        <begin position="1"/>
        <end position="31"/>
    </location>
</feature>
<dbReference type="KEGG" id="tco:Theco_1469"/>
<sequence length="238" mass="24705">MMRTMRNRRIGTLAKSAALLTLCIAATSALVGCGGHGSSGRTERTPEQAPGAVSEDPAGGSDQGASASAGQTTPHSEAVDGTASAEDASDAANVEPNAAGRDNEHRQPDANGWYAEPPALHGIAIGEREADVRELFGDPSDTYKLSDPPMTVLEYDGFSVGVGENGRVQFVEVSGANVATGIGELAVGDTADETMNALGEPSHASDTVLLYERDGVSLKFDFDPNTKKIASVLLFKER</sequence>
<dbReference type="EMBL" id="CP003255">
    <property type="protein sequence ID" value="AGA57621.1"/>
    <property type="molecule type" value="Genomic_DNA"/>
</dbReference>
<proteinExistence type="predicted"/>
<evidence type="ECO:0000256" key="2">
    <source>
        <dbReference type="SAM" id="SignalP"/>
    </source>
</evidence>
<evidence type="ECO:0008006" key="5">
    <source>
        <dbReference type="Google" id="ProtNLM"/>
    </source>
</evidence>
<feature type="chain" id="PRO_5039112475" description="DUF4309 domain-containing protein" evidence="2">
    <location>
        <begin position="32"/>
        <end position="238"/>
    </location>
</feature>
<reference evidence="4" key="1">
    <citation type="submission" date="2012-01" db="EMBL/GenBank/DDBJ databases">
        <title>Complete sequence of chromosome of Thermobacillus composti KWC4.</title>
        <authorList>
            <person name="Lucas S."/>
            <person name="Han J."/>
            <person name="Lapidus A."/>
            <person name="Cheng J.-F."/>
            <person name="Goodwin L."/>
            <person name="Pitluck S."/>
            <person name="Peters L."/>
            <person name="Ovchinnikova G."/>
            <person name="Teshima H."/>
            <person name="Detter J.C."/>
            <person name="Han C."/>
            <person name="Tapia R."/>
            <person name="Land M."/>
            <person name="Hauser L."/>
            <person name="Kyrpides N."/>
            <person name="Ivanova N."/>
            <person name="Pagani I."/>
            <person name="Anderson I."/>
            <person name="Woyke T."/>
        </authorList>
    </citation>
    <scope>NUCLEOTIDE SEQUENCE [LARGE SCALE GENOMIC DNA]</scope>
    <source>
        <strain evidence="4">DSM 18247 / JCM 13945 / KWC4</strain>
    </source>
</reference>
<dbReference type="HOGENOM" id="CLU_1165369_0_0_9"/>
<dbReference type="AlphaFoldDB" id="L0ED56"/>
<keyword evidence="2" id="KW-0732">Signal</keyword>
<dbReference type="eggNOG" id="ENOG5033IVW">
    <property type="taxonomic scope" value="Bacteria"/>
</dbReference>
<evidence type="ECO:0000313" key="3">
    <source>
        <dbReference type="EMBL" id="AGA57621.1"/>
    </source>
</evidence>
<protein>
    <recommendedName>
        <fullName evidence="5">DUF4309 domain-containing protein</fullName>
    </recommendedName>
</protein>
<gene>
    <name evidence="3" type="ordered locus">Theco_1469</name>
</gene>
<name>L0ED56_THECK</name>
<dbReference type="PROSITE" id="PS51257">
    <property type="entry name" value="PROKAR_LIPOPROTEIN"/>
    <property type="match status" value="1"/>
</dbReference>